<dbReference type="InterPro" id="IPR033749">
    <property type="entry name" value="Polyprenyl_synt_CS"/>
</dbReference>
<evidence type="ECO:0008006" key="9">
    <source>
        <dbReference type="Google" id="ProtNLM"/>
    </source>
</evidence>
<accession>A0ABU0X6H1</accession>
<evidence type="ECO:0000313" key="8">
    <source>
        <dbReference type="Proteomes" id="UP001225605"/>
    </source>
</evidence>
<dbReference type="EMBL" id="NSDM01000013">
    <property type="protein sequence ID" value="MDQ2587726.1"/>
    <property type="molecule type" value="Genomic_DNA"/>
</dbReference>
<evidence type="ECO:0000313" key="7">
    <source>
        <dbReference type="EMBL" id="MDQ2587726.1"/>
    </source>
</evidence>
<dbReference type="PANTHER" id="PTHR12001:SF85">
    <property type="entry name" value="SHORT CHAIN ISOPRENYL DIPHOSPHATE SYNTHASE"/>
    <property type="match status" value="1"/>
</dbReference>
<sequence>MSAHVRHPVEEPMTVIDAVRSDLDSVRADVDSVIDDFLAEQARLAPDPCLPPMVEVLTGFIAGGKRLRPLFCHSGFLAAGGAPGDPALLRTAASLELFHTFALVHDDVMDRSALRRGRPTVHRLLAERFGTERFGTDRSRAARGARRFGVSAAILLGDLCHSWSDELLRRAEAAAGPQPVVRELLHTMRTELIAGQYLDLVGTGRPSVDPVRAAWRVARLKTARYTVELPLRIGAALAGGDAALARACGAYGRPVGEAFQLRDDLLGMFGDPLVTGKPALDDLRDGKPTVLLALAWQQATPGQRDVIEALHGDPELDHERAELLRDVVRSTGAVERAEQLISVRVDRALSALRTAAMDQAAKPLLAELVARATRRRR</sequence>
<keyword evidence="3 6" id="KW-0808">Transferase</keyword>
<dbReference type="PROSITE" id="PS00723">
    <property type="entry name" value="POLYPRENYL_SYNTHASE_1"/>
    <property type="match status" value="1"/>
</dbReference>
<evidence type="ECO:0000256" key="3">
    <source>
        <dbReference type="ARBA" id="ARBA00022679"/>
    </source>
</evidence>
<dbReference type="InterPro" id="IPR000092">
    <property type="entry name" value="Polyprenyl_synt"/>
</dbReference>
<dbReference type="PANTHER" id="PTHR12001">
    <property type="entry name" value="GERANYLGERANYL PYROPHOSPHATE SYNTHASE"/>
    <property type="match status" value="1"/>
</dbReference>
<evidence type="ECO:0000256" key="4">
    <source>
        <dbReference type="ARBA" id="ARBA00022723"/>
    </source>
</evidence>
<dbReference type="InterPro" id="IPR008949">
    <property type="entry name" value="Isoprenoid_synthase_dom_sf"/>
</dbReference>
<proteinExistence type="inferred from homology"/>
<dbReference type="Pfam" id="PF00348">
    <property type="entry name" value="polyprenyl_synt"/>
    <property type="match status" value="1"/>
</dbReference>
<dbReference type="SFLD" id="SFLDS00005">
    <property type="entry name" value="Isoprenoid_Synthase_Type_I"/>
    <property type="match status" value="1"/>
</dbReference>
<dbReference type="PROSITE" id="PS00444">
    <property type="entry name" value="POLYPRENYL_SYNTHASE_2"/>
    <property type="match status" value="1"/>
</dbReference>
<keyword evidence="5" id="KW-0460">Magnesium</keyword>
<evidence type="ECO:0000256" key="1">
    <source>
        <dbReference type="ARBA" id="ARBA00001946"/>
    </source>
</evidence>
<evidence type="ECO:0000256" key="6">
    <source>
        <dbReference type="RuleBase" id="RU004466"/>
    </source>
</evidence>
<comment type="cofactor">
    <cofactor evidence="1">
        <name>Mg(2+)</name>
        <dbReference type="ChEBI" id="CHEBI:18420"/>
    </cofactor>
</comment>
<dbReference type="Proteomes" id="UP001225605">
    <property type="component" value="Unassembled WGS sequence"/>
</dbReference>
<protein>
    <recommendedName>
        <fullName evidence="9">Geranylgeranyl diphosphate synthase type I</fullName>
    </recommendedName>
</protein>
<dbReference type="Gene3D" id="1.10.600.10">
    <property type="entry name" value="Farnesyl Diphosphate Synthase"/>
    <property type="match status" value="1"/>
</dbReference>
<name>A0ABU0X6H1_9PSEU</name>
<evidence type="ECO:0000256" key="5">
    <source>
        <dbReference type="ARBA" id="ARBA00022842"/>
    </source>
</evidence>
<evidence type="ECO:0000256" key="2">
    <source>
        <dbReference type="ARBA" id="ARBA00006706"/>
    </source>
</evidence>
<dbReference type="CDD" id="cd00685">
    <property type="entry name" value="Trans_IPPS_HT"/>
    <property type="match status" value="1"/>
</dbReference>
<keyword evidence="4" id="KW-0479">Metal-binding</keyword>
<comment type="similarity">
    <text evidence="2 6">Belongs to the FPP/GGPP synthase family.</text>
</comment>
<reference evidence="7 8" key="1">
    <citation type="submission" date="2017-06" db="EMBL/GenBank/DDBJ databases">
        <title>Cultured bacterium strain Saccharothrix yanglingensis Hhs.015.</title>
        <authorList>
            <person name="Xia Y."/>
        </authorList>
    </citation>
    <scope>NUCLEOTIDE SEQUENCE [LARGE SCALE GENOMIC DNA]</scope>
    <source>
        <strain evidence="7 8">Hhs.015</strain>
    </source>
</reference>
<keyword evidence="8" id="KW-1185">Reference proteome</keyword>
<gene>
    <name evidence="7" type="ORF">CKY47_27800</name>
</gene>
<organism evidence="7 8">
    <name type="scientific">Saccharothrix yanglingensis</name>
    <dbReference type="NCBI Taxonomy" id="659496"/>
    <lineage>
        <taxon>Bacteria</taxon>
        <taxon>Bacillati</taxon>
        <taxon>Actinomycetota</taxon>
        <taxon>Actinomycetes</taxon>
        <taxon>Pseudonocardiales</taxon>
        <taxon>Pseudonocardiaceae</taxon>
        <taxon>Saccharothrix</taxon>
    </lineage>
</organism>
<dbReference type="SUPFAM" id="SSF48576">
    <property type="entry name" value="Terpenoid synthases"/>
    <property type="match status" value="1"/>
</dbReference>
<comment type="caution">
    <text evidence="7">The sequence shown here is derived from an EMBL/GenBank/DDBJ whole genome shotgun (WGS) entry which is preliminary data.</text>
</comment>